<dbReference type="InterPro" id="IPR001387">
    <property type="entry name" value="Cro/C1-type_HTH"/>
</dbReference>
<dbReference type="GO" id="GO:0003677">
    <property type="term" value="F:DNA binding"/>
    <property type="evidence" value="ECO:0007669"/>
    <property type="project" value="InterPro"/>
</dbReference>
<feature type="region of interest" description="Disordered" evidence="1">
    <location>
        <begin position="1"/>
        <end position="24"/>
    </location>
</feature>
<evidence type="ECO:0000259" key="2">
    <source>
        <dbReference type="PROSITE" id="PS50943"/>
    </source>
</evidence>
<dbReference type="Pfam" id="PF01381">
    <property type="entry name" value="HTH_3"/>
    <property type="match status" value="1"/>
</dbReference>
<evidence type="ECO:0000313" key="3">
    <source>
        <dbReference type="EMBL" id="MCV7377500.1"/>
    </source>
</evidence>
<feature type="compositionally biased region" description="Low complexity" evidence="1">
    <location>
        <begin position="8"/>
        <end position="24"/>
    </location>
</feature>
<gene>
    <name evidence="3" type="ORF">H7K38_02380</name>
</gene>
<dbReference type="Gene3D" id="1.10.260.40">
    <property type="entry name" value="lambda repressor-like DNA-binding domains"/>
    <property type="match status" value="1"/>
</dbReference>
<proteinExistence type="predicted"/>
<accession>A0AA42BWK4</accession>
<dbReference type="PROSITE" id="PS50943">
    <property type="entry name" value="HTH_CROC1"/>
    <property type="match status" value="1"/>
</dbReference>
<dbReference type="SMART" id="SM00530">
    <property type="entry name" value="HTH_XRE"/>
    <property type="match status" value="1"/>
</dbReference>
<dbReference type="EMBL" id="JACKVH010000006">
    <property type="protein sequence ID" value="MCV7377500.1"/>
    <property type="molecule type" value="Genomic_DNA"/>
</dbReference>
<reference evidence="3" key="1">
    <citation type="submission" date="2020-07" db="EMBL/GenBank/DDBJ databases">
        <authorList>
            <person name="Pettersson B.M.F."/>
            <person name="Behra P.R.K."/>
            <person name="Ramesh M."/>
            <person name="Das S."/>
            <person name="Dasgupta S."/>
            <person name="Kirsebom L.A."/>
        </authorList>
    </citation>
    <scope>NUCLEOTIDE SEQUENCE</scope>
    <source>
        <strain evidence="3">CCUG 55640</strain>
    </source>
</reference>
<evidence type="ECO:0000313" key="4">
    <source>
        <dbReference type="Proteomes" id="UP001141650"/>
    </source>
</evidence>
<protein>
    <submittedName>
        <fullName evidence="3">Helix-turn-helix domain-containing protein</fullName>
    </submittedName>
</protein>
<comment type="caution">
    <text evidence="3">The sequence shown here is derived from an EMBL/GenBank/DDBJ whole genome shotgun (WGS) entry which is preliminary data.</text>
</comment>
<dbReference type="SUPFAM" id="SSF47413">
    <property type="entry name" value="lambda repressor-like DNA-binding domains"/>
    <property type="match status" value="1"/>
</dbReference>
<organism evidence="3 4">
    <name type="scientific">Mycobacterium alsense</name>
    <dbReference type="NCBI Taxonomy" id="324058"/>
    <lineage>
        <taxon>Bacteria</taxon>
        <taxon>Bacillati</taxon>
        <taxon>Actinomycetota</taxon>
        <taxon>Actinomycetes</taxon>
        <taxon>Mycobacteriales</taxon>
        <taxon>Mycobacteriaceae</taxon>
        <taxon>Mycobacterium</taxon>
    </lineage>
</organism>
<dbReference type="InterPro" id="IPR010982">
    <property type="entry name" value="Lambda_DNA-bd_dom_sf"/>
</dbReference>
<reference evidence="3" key="2">
    <citation type="journal article" date="2022" name="BMC Genomics">
        <title>Comparative genome analysis of mycobacteria focusing on tRNA and non-coding RNA.</title>
        <authorList>
            <person name="Behra P.R.K."/>
            <person name="Pettersson B.M.F."/>
            <person name="Ramesh M."/>
            <person name="Das S."/>
            <person name="Dasgupta S."/>
            <person name="Kirsebom L.A."/>
        </authorList>
    </citation>
    <scope>NUCLEOTIDE SEQUENCE</scope>
    <source>
        <strain evidence="3">CCUG 55640</strain>
    </source>
</reference>
<dbReference type="AlphaFoldDB" id="A0AA42BWK4"/>
<dbReference type="Proteomes" id="UP001141650">
    <property type="component" value="Unassembled WGS sequence"/>
</dbReference>
<dbReference type="CDD" id="cd00093">
    <property type="entry name" value="HTH_XRE"/>
    <property type="match status" value="1"/>
</dbReference>
<name>A0AA42BWK4_9MYCO</name>
<feature type="domain" description="HTH cro/C1-type" evidence="2">
    <location>
        <begin position="39"/>
        <end position="89"/>
    </location>
</feature>
<sequence>MREISRVAPGRRAPRRTNPAPRSALPEITRIGKVFATRRVHLGLTQQLVADLSGVSRYSVQALEYGTGSVKLASLVEIADVLGLRLEVITAGDANLAAT</sequence>
<evidence type="ECO:0000256" key="1">
    <source>
        <dbReference type="SAM" id="MobiDB-lite"/>
    </source>
</evidence>